<protein>
    <recommendedName>
        <fullName evidence="3">SUN domain-containing protein</fullName>
    </recommendedName>
</protein>
<keyword evidence="5" id="KW-1185">Reference proteome</keyword>
<reference evidence="4 5" key="1">
    <citation type="journal article" date="2018" name="Evol. Lett.">
        <title>Horizontal gene cluster transfer increased hallucinogenic mushroom diversity.</title>
        <authorList>
            <person name="Reynolds H.T."/>
            <person name="Vijayakumar V."/>
            <person name="Gluck-Thaler E."/>
            <person name="Korotkin H.B."/>
            <person name="Matheny P.B."/>
            <person name="Slot J.C."/>
        </authorList>
    </citation>
    <scope>NUCLEOTIDE SEQUENCE [LARGE SCALE GENOMIC DNA]</scope>
    <source>
        <strain evidence="4 5">2629</strain>
    </source>
</reference>
<comment type="caution">
    <text evidence="4">The sequence shown here is derived from an EMBL/GenBank/DDBJ whole genome shotgun (WGS) entry which is preliminary data.</text>
</comment>
<feature type="transmembrane region" description="Helical" evidence="2">
    <location>
        <begin position="27"/>
        <end position="49"/>
    </location>
</feature>
<dbReference type="EMBL" id="NHTK01000350">
    <property type="protein sequence ID" value="PPR07730.1"/>
    <property type="molecule type" value="Genomic_DNA"/>
</dbReference>
<dbReference type="AlphaFoldDB" id="A0A409YXK9"/>
<name>A0A409YXK9_9AGAR</name>
<evidence type="ECO:0000313" key="5">
    <source>
        <dbReference type="Proteomes" id="UP000284842"/>
    </source>
</evidence>
<dbReference type="Gene3D" id="2.60.120.260">
    <property type="entry name" value="Galactose-binding domain-like"/>
    <property type="match status" value="1"/>
</dbReference>
<evidence type="ECO:0000259" key="3">
    <source>
        <dbReference type="Pfam" id="PF07738"/>
    </source>
</evidence>
<keyword evidence="2" id="KW-1133">Transmembrane helix</keyword>
<evidence type="ECO:0000256" key="1">
    <source>
        <dbReference type="SAM" id="MobiDB-lite"/>
    </source>
</evidence>
<dbReference type="InParanoid" id="A0A409YXK9"/>
<sequence length="314" mass="34791">MPSLPPNRSFELRLRSEDIRRSAQIKYLWSALFVVLVVWISNLFGWQAAITEQQLHIRRALADSVGKQDFAARYHGTRIIQPLTTISPTIQLPGSGSPLPIHPAYLAMDNNLTYGSCWNISGFSAQLGLRFVNPILIQQITVDHIAKELVSSSRDAPREILVWGVRDLTKSPKTDRIKQGAMGRYSYESPAIIDSNFSLELLGKVLANLSIALPTPICLSVEIAALGRNVNKSRKSGNGRTTLQLRREGDESNDCVPTSTILCHLTPGEVNKASPHVDHQSKAIGKQVEQHILKLDIIDSEPGYIYFFDALGSK</sequence>
<dbReference type="OrthoDB" id="342281at2759"/>
<gene>
    <name evidence="4" type="ORF">CVT24_003246</name>
</gene>
<feature type="region of interest" description="Disordered" evidence="1">
    <location>
        <begin position="233"/>
        <end position="252"/>
    </location>
</feature>
<dbReference type="Proteomes" id="UP000284842">
    <property type="component" value="Unassembled WGS sequence"/>
</dbReference>
<evidence type="ECO:0000313" key="4">
    <source>
        <dbReference type="EMBL" id="PPR07730.1"/>
    </source>
</evidence>
<evidence type="ECO:0000256" key="2">
    <source>
        <dbReference type="SAM" id="Phobius"/>
    </source>
</evidence>
<keyword evidence="2" id="KW-0812">Transmembrane</keyword>
<accession>A0A409YXK9</accession>
<dbReference type="STRING" id="181874.A0A409YXK9"/>
<feature type="domain" description="SUN" evidence="3">
    <location>
        <begin position="108"/>
        <end position="199"/>
    </location>
</feature>
<keyword evidence="2" id="KW-0472">Membrane</keyword>
<proteinExistence type="predicted"/>
<dbReference type="InterPro" id="IPR012919">
    <property type="entry name" value="SUN_dom"/>
</dbReference>
<dbReference type="Pfam" id="PF07738">
    <property type="entry name" value="Sad1_UNC"/>
    <property type="match status" value="1"/>
</dbReference>
<organism evidence="4 5">
    <name type="scientific">Panaeolus cyanescens</name>
    <dbReference type="NCBI Taxonomy" id="181874"/>
    <lineage>
        <taxon>Eukaryota</taxon>
        <taxon>Fungi</taxon>
        <taxon>Dikarya</taxon>
        <taxon>Basidiomycota</taxon>
        <taxon>Agaricomycotina</taxon>
        <taxon>Agaricomycetes</taxon>
        <taxon>Agaricomycetidae</taxon>
        <taxon>Agaricales</taxon>
        <taxon>Agaricineae</taxon>
        <taxon>Galeropsidaceae</taxon>
        <taxon>Panaeolus</taxon>
    </lineage>
</organism>